<feature type="domain" description="HTH crp-type" evidence="5">
    <location>
        <begin position="150"/>
        <end position="217"/>
    </location>
</feature>
<dbReference type="RefSeq" id="WP_003549430.1">
    <property type="nucleotide sequence ID" value="NC_006814.3"/>
</dbReference>
<dbReference type="InterPro" id="IPR018490">
    <property type="entry name" value="cNMP-bd_dom_sf"/>
</dbReference>
<dbReference type="CDD" id="cd00092">
    <property type="entry name" value="HTH_CRP"/>
    <property type="match status" value="1"/>
</dbReference>
<proteinExistence type="predicted"/>
<dbReference type="PATRIC" id="fig|272621.13.peg.1873"/>
<dbReference type="Gene3D" id="2.60.120.10">
    <property type="entry name" value="Jelly Rolls"/>
    <property type="match status" value="1"/>
</dbReference>
<evidence type="ECO:0000259" key="5">
    <source>
        <dbReference type="PROSITE" id="PS51063"/>
    </source>
</evidence>
<name>Q5FHR2_LACAC</name>
<organism evidence="7">
    <name type="scientific">Lactobacillus acidophilus (strain ATCC 700396 / NCK56 / N2 / NCFM)</name>
    <dbReference type="NCBI Taxonomy" id="272621"/>
    <lineage>
        <taxon>Bacteria</taxon>
        <taxon>Bacillati</taxon>
        <taxon>Bacillota</taxon>
        <taxon>Bacilli</taxon>
        <taxon>Lactobacillales</taxon>
        <taxon>Lactobacillaceae</taxon>
        <taxon>Lactobacillus</taxon>
    </lineage>
</organism>
<dbReference type="InterPro" id="IPR014710">
    <property type="entry name" value="RmlC-like_jellyroll"/>
</dbReference>
<evidence type="ECO:0000256" key="1">
    <source>
        <dbReference type="ARBA" id="ARBA00023015"/>
    </source>
</evidence>
<dbReference type="Proteomes" id="UP000006381">
    <property type="component" value="Chromosome"/>
</dbReference>
<dbReference type="SUPFAM" id="SSF51206">
    <property type="entry name" value="cAMP-binding domain-like"/>
    <property type="match status" value="1"/>
</dbReference>
<dbReference type="InterPro" id="IPR036390">
    <property type="entry name" value="WH_DNA-bd_sf"/>
</dbReference>
<dbReference type="PANTHER" id="PTHR24567:SF26">
    <property type="entry name" value="REGULATORY PROTEIN YEIL"/>
    <property type="match status" value="1"/>
</dbReference>
<dbReference type="OrthoDB" id="9798104at2"/>
<evidence type="ECO:0000313" key="7">
    <source>
        <dbReference type="Proteomes" id="UP000006381"/>
    </source>
</evidence>
<dbReference type="GeneID" id="93290897"/>
<dbReference type="AlphaFoldDB" id="Q5FHR2"/>
<dbReference type="InterPro" id="IPR000595">
    <property type="entry name" value="cNMP-bd_dom"/>
</dbReference>
<dbReference type="InterPro" id="IPR050397">
    <property type="entry name" value="Env_Response_Regulators"/>
</dbReference>
<protein>
    <submittedName>
        <fullName evidence="6">FNR-like transcriptional regulator</fullName>
    </submittedName>
</protein>
<evidence type="ECO:0000256" key="3">
    <source>
        <dbReference type="ARBA" id="ARBA00023163"/>
    </source>
</evidence>
<dbReference type="GO" id="GO:0005829">
    <property type="term" value="C:cytosol"/>
    <property type="evidence" value="ECO:0007669"/>
    <property type="project" value="TreeGrafter"/>
</dbReference>
<keyword evidence="7" id="KW-1185">Reference proteome</keyword>
<reference evidence="6 7" key="1">
    <citation type="journal article" date="2005" name="Proc. Natl. Acad. Sci. U.S.A.">
        <title>Complete genome sequence of the probiotic lactic acid bacterium Lactobacillus acidophilus NCFM.</title>
        <authorList>
            <person name="Altermann E."/>
            <person name="Russell W.M."/>
            <person name="Azcarate-Peril M.A."/>
            <person name="Barrangou R."/>
            <person name="Buck B.L."/>
            <person name="McAuliffe O."/>
            <person name="Souther N."/>
            <person name="Dobson A."/>
            <person name="Duong T."/>
            <person name="Callanan M."/>
            <person name="Lick S."/>
            <person name="Hamrick A."/>
            <person name="Cano R."/>
            <person name="Klaenhammer T.R."/>
        </authorList>
    </citation>
    <scope>NUCLEOTIDE SEQUENCE [LARGE SCALE GENOMIC DNA]</scope>
    <source>
        <strain evidence="7">ATCC 700396 / NCK56 / N2 / NCFM</strain>
    </source>
</reference>
<dbReference type="eggNOG" id="COG0664">
    <property type="taxonomic scope" value="Bacteria"/>
</dbReference>
<dbReference type="PROSITE" id="PS50042">
    <property type="entry name" value="CNMP_BINDING_3"/>
    <property type="match status" value="1"/>
</dbReference>
<dbReference type="CDD" id="cd00038">
    <property type="entry name" value="CAP_ED"/>
    <property type="match status" value="1"/>
</dbReference>
<dbReference type="SMART" id="SM00100">
    <property type="entry name" value="cNMP"/>
    <property type="match status" value="1"/>
</dbReference>
<keyword evidence="1" id="KW-0805">Transcription regulation</keyword>
<accession>Q5FHR2</accession>
<dbReference type="SMART" id="SM00419">
    <property type="entry name" value="HTH_CRP"/>
    <property type="match status" value="1"/>
</dbReference>
<evidence type="ECO:0000313" key="6">
    <source>
        <dbReference type="EMBL" id="AAV43762.1"/>
    </source>
</evidence>
<dbReference type="PANTHER" id="PTHR24567">
    <property type="entry name" value="CRP FAMILY TRANSCRIPTIONAL REGULATORY PROTEIN"/>
    <property type="match status" value="1"/>
</dbReference>
<dbReference type="Pfam" id="PF13545">
    <property type="entry name" value="HTH_Crp_2"/>
    <property type="match status" value="1"/>
</dbReference>
<sequence length="217" mass="24573">MKKHSPIGCISKAGLFSKLPHKMLEKIAPISTHQEYFEKGSFIRQPGDGKNGMMFVDKGSAKIYNLNRDGKETVLGVLNKGDYDGQQNLFQDDSHENFIQALQDTYICSISRADFQRLLKDTPDLTLNLLNNFGEKLVAIETNSVRRNSMNAKDRLMDYLVEQSQKNGATKFTLPLKKKDLASYLGTSPETLSRQLKSLEKEGKIKVNRREITIVKD</sequence>
<dbReference type="InterPro" id="IPR036388">
    <property type="entry name" value="WH-like_DNA-bd_sf"/>
</dbReference>
<dbReference type="PRINTS" id="PR00034">
    <property type="entry name" value="HTHCRP"/>
</dbReference>
<dbReference type="EMBL" id="CP000033">
    <property type="protein sequence ID" value="AAV43762.1"/>
    <property type="molecule type" value="Genomic_DNA"/>
</dbReference>
<dbReference type="GO" id="GO:0003700">
    <property type="term" value="F:DNA-binding transcription factor activity"/>
    <property type="evidence" value="ECO:0007669"/>
    <property type="project" value="TreeGrafter"/>
</dbReference>
<dbReference type="Pfam" id="PF00027">
    <property type="entry name" value="cNMP_binding"/>
    <property type="match status" value="1"/>
</dbReference>
<dbReference type="STRING" id="272621.LBA1969"/>
<dbReference type="DNASU" id="3251944"/>
<dbReference type="KEGG" id="lac:LBA1969"/>
<dbReference type="BioCyc" id="LACI272621:G1G49-1917-MONOMER"/>
<gene>
    <name evidence="6" type="primary">flpA</name>
    <name evidence="6" type="ordered locus">LBA1969</name>
</gene>
<dbReference type="PROSITE" id="PS51063">
    <property type="entry name" value="HTH_CRP_2"/>
    <property type="match status" value="1"/>
</dbReference>
<dbReference type="SUPFAM" id="SSF46785">
    <property type="entry name" value="Winged helix' DNA-binding domain"/>
    <property type="match status" value="1"/>
</dbReference>
<evidence type="ECO:0000256" key="2">
    <source>
        <dbReference type="ARBA" id="ARBA00023125"/>
    </source>
</evidence>
<dbReference type="HOGENOM" id="CLU_075053_4_0_9"/>
<dbReference type="GO" id="GO:0003677">
    <property type="term" value="F:DNA binding"/>
    <property type="evidence" value="ECO:0007669"/>
    <property type="project" value="UniProtKB-KW"/>
</dbReference>
<evidence type="ECO:0000259" key="4">
    <source>
        <dbReference type="PROSITE" id="PS50042"/>
    </source>
</evidence>
<keyword evidence="3" id="KW-0804">Transcription</keyword>
<dbReference type="InterPro" id="IPR012318">
    <property type="entry name" value="HTH_CRP"/>
</dbReference>
<feature type="domain" description="Cyclic nucleotide-binding" evidence="4">
    <location>
        <begin position="15"/>
        <end position="136"/>
    </location>
</feature>
<dbReference type="Gene3D" id="1.10.10.10">
    <property type="entry name" value="Winged helix-like DNA-binding domain superfamily/Winged helix DNA-binding domain"/>
    <property type="match status" value="1"/>
</dbReference>
<keyword evidence="2" id="KW-0238">DNA-binding</keyword>